<dbReference type="RefSeq" id="WP_004866108.1">
    <property type="nucleotide sequence ID" value="NZ_BBLI01000050.1"/>
</dbReference>
<evidence type="ECO:0000313" key="1">
    <source>
        <dbReference type="EMBL" id="MDQ9070558.1"/>
    </source>
</evidence>
<protein>
    <submittedName>
        <fullName evidence="1">Uncharacterized protein</fullName>
    </submittedName>
</protein>
<name>A0AAW8JH01_9GAMM</name>
<reference evidence="1" key="1">
    <citation type="submission" date="2023-08" db="EMBL/GenBank/DDBJ databases">
        <title>Emergence of clinically-relevant ST2 carbapenem-resistant Acinetobacter baumannii strains in hospital sewages in Zhejiang, East of China.</title>
        <authorList>
            <person name="Kaichao C."/>
            <person name="Zhang R."/>
        </authorList>
    </citation>
    <scope>NUCLEOTIDE SEQUENCE</scope>
    <source>
        <strain evidence="1">M-SY-60</strain>
    </source>
</reference>
<dbReference type="AlphaFoldDB" id="A0AAW8JH01"/>
<dbReference type="Proteomes" id="UP001243195">
    <property type="component" value="Unassembled WGS sequence"/>
</dbReference>
<accession>A0AAW8JH01</accession>
<evidence type="ECO:0000313" key="2">
    <source>
        <dbReference type="Proteomes" id="UP001243195"/>
    </source>
</evidence>
<organism evidence="1 2">
    <name type="scientific">Acinetobacter gerneri</name>
    <dbReference type="NCBI Taxonomy" id="202952"/>
    <lineage>
        <taxon>Bacteria</taxon>
        <taxon>Pseudomonadati</taxon>
        <taxon>Pseudomonadota</taxon>
        <taxon>Gammaproteobacteria</taxon>
        <taxon>Moraxellales</taxon>
        <taxon>Moraxellaceae</taxon>
        <taxon>Acinetobacter</taxon>
    </lineage>
</organism>
<proteinExistence type="predicted"/>
<comment type="caution">
    <text evidence="1">The sequence shown here is derived from an EMBL/GenBank/DDBJ whole genome shotgun (WGS) entry which is preliminary data.</text>
</comment>
<sequence length="62" mass="7512">MKVDKKIKQIYFRQGEHPMILLSIFIYSAKRQNWHFNEIKTVVTEARRKDYAHLVKTLKSYA</sequence>
<dbReference type="EMBL" id="JAVIDA010000003">
    <property type="protein sequence ID" value="MDQ9070558.1"/>
    <property type="molecule type" value="Genomic_DNA"/>
</dbReference>
<gene>
    <name evidence="1" type="ORF">RFH51_03660</name>
</gene>
<dbReference type="GeneID" id="84210327"/>